<keyword evidence="1" id="KW-0812">Transmembrane</keyword>
<feature type="transmembrane region" description="Helical" evidence="1">
    <location>
        <begin position="193"/>
        <end position="213"/>
    </location>
</feature>
<comment type="caution">
    <text evidence="2">The sequence shown here is derived from an EMBL/GenBank/DDBJ whole genome shotgun (WGS) entry which is preliminary data.</text>
</comment>
<feature type="transmembrane region" description="Helical" evidence="1">
    <location>
        <begin position="254"/>
        <end position="273"/>
    </location>
</feature>
<feature type="transmembrane region" description="Helical" evidence="1">
    <location>
        <begin position="52"/>
        <end position="83"/>
    </location>
</feature>
<feature type="transmembrane region" description="Helical" evidence="1">
    <location>
        <begin position="301"/>
        <end position="323"/>
    </location>
</feature>
<evidence type="ECO:0000313" key="2">
    <source>
        <dbReference type="EMBL" id="TPE61177.1"/>
    </source>
</evidence>
<evidence type="ECO:0000256" key="1">
    <source>
        <dbReference type="SAM" id="Phobius"/>
    </source>
</evidence>
<keyword evidence="1" id="KW-1133">Transmembrane helix</keyword>
<dbReference type="Proteomes" id="UP000319897">
    <property type="component" value="Unassembled WGS sequence"/>
</dbReference>
<organism evidence="2 3">
    <name type="scientific">Sandaracinobacter neustonicus</name>
    <dbReference type="NCBI Taxonomy" id="1715348"/>
    <lineage>
        <taxon>Bacteria</taxon>
        <taxon>Pseudomonadati</taxon>
        <taxon>Pseudomonadota</taxon>
        <taxon>Alphaproteobacteria</taxon>
        <taxon>Sphingomonadales</taxon>
        <taxon>Sphingosinicellaceae</taxon>
        <taxon>Sandaracinobacter</taxon>
    </lineage>
</organism>
<feature type="transmembrane region" description="Helical" evidence="1">
    <location>
        <begin position="166"/>
        <end position="187"/>
    </location>
</feature>
<dbReference type="RefSeq" id="WP_140928235.1">
    <property type="nucleotide sequence ID" value="NZ_VFSU01000024.1"/>
</dbReference>
<accession>A0A501XLX1</accession>
<protein>
    <recommendedName>
        <fullName evidence="4">DUF2157 domain-containing protein</fullName>
    </recommendedName>
</protein>
<proteinExistence type="predicted"/>
<sequence>MDIRTEDLDAAVEAGVIDANARDRLIAFARTRLQGASPDNESFRLLTGFNDIFVALACLLMLGALPAMLPTLPAALLTAALSWGLAEYFTRKRRMALPSIILLLAFVGSIFVATFTAITMGGHWDLAMQQLMLHQQFAAVLAPTMVAGLAAAAAAALHWRRFRVPITLAAGAGALAIGAVALAGAVIPSTLAMRGAALLSGLAIFAVAMLYDMRDRERLTRNTDIAFWLHLLAAPLIVHSVFKFTGMLDAGASPAGAAVVLLLYAALTLVALVIDRRALLVSAMIYVLFALQSLFEAGRVAAGFGLTALILGSFLVMLSAGWASLRRRLLAHLPAGWSARLPVAGLSAHFGSSPAESAQA</sequence>
<evidence type="ECO:0000313" key="3">
    <source>
        <dbReference type="Proteomes" id="UP000319897"/>
    </source>
</evidence>
<dbReference type="EMBL" id="VFSU01000024">
    <property type="protein sequence ID" value="TPE61177.1"/>
    <property type="molecule type" value="Genomic_DNA"/>
</dbReference>
<feature type="transmembrane region" description="Helical" evidence="1">
    <location>
        <begin position="278"/>
        <end position="295"/>
    </location>
</feature>
<feature type="transmembrane region" description="Helical" evidence="1">
    <location>
        <begin position="138"/>
        <end position="159"/>
    </location>
</feature>
<evidence type="ECO:0008006" key="4">
    <source>
        <dbReference type="Google" id="ProtNLM"/>
    </source>
</evidence>
<feature type="transmembrane region" description="Helical" evidence="1">
    <location>
        <begin position="225"/>
        <end position="242"/>
    </location>
</feature>
<feature type="transmembrane region" description="Helical" evidence="1">
    <location>
        <begin position="95"/>
        <end position="118"/>
    </location>
</feature>
<keyword evidence="3" id="KW-1185">Reference proteome</keyword>
<dbReference type="OrthoDB" id="9770600at2"/>
<dbReference type="AlphaFoldDB" id="A0A501XLX1"/>
<reference evidence="2 3" key="1">
    <citation type="submission" date="2019-06" db="EMBL/GenBank/DDBJ databases">
        <authorList>
            <person name="Lee I."/>
            <person name="Jang G.I."/>
            <person name="Hwang C.Y."/>
        </authorList>
    </citation>
    <scope>NUCLEOTIDE SEQUENCE [LARGE SCALE GENOMIC DNA]</scope>
    <source>
        <strain evidence="2 3">PAMC 28131</strain>
    </source>
</reference>
<name>A0A501XLX1_9SPHN</name>
<gene>
    <name evidence="2" type="ORF">FJQ54_09810</name>
</gene>
<keyword evidence="1" id="KW-0472">Membrane</keyword>